<dbReference type="Proteomes" id="UP000234271">
    <property type="component" value="Chromosome"/>
</dbReference>
<feature type="transmembrane region" description="Helical" evidence="1">
    <location>
        <begin position="6"/>
        <end position="25"/>
    </location>
</feature>
<name>A0A2N9YGL8_9GAMM</name>
<keyword evidence="1" id="KW-0472">Membrane</keyword>
<dbReference type="AlphaFoldDB" id="A0A2N9YGL8"/>
<sequence>MDGLDVSFTLLAFVLVVAYHLYLYIRINHTPHVVRFSKINMLRILWVDSVLGGKKDVMVVQTLRNWIMSSSFLASTAIIIALGILNMALTAEQQKHTPEALWIMKLSLLAINFFLGFLNFALAVRLYNHLAFLLNIPLNDATYTDFRQFVIKTLNRTAYYYNVGMRHYYFSIPLALWLLGGFWLLLGTLVLVFTLYRLDFGGNDMQWLQTE</sequence>
<proteinExistence type="predicted"/>
<dbReference type="OrthoDB" id="5768130at2"/>
<gene>
    <name evidence="2" type="ORF">BLE401_13760</name>
</gene>
<evidence type="ECO:0000256" key="1">
    <source>
        <dbReference type="SAM" id="Phobius"/>
    </source>
</evidence>
<feature type="transmembrane region" description="Helical" evidence="1">
    <location>
        <begin position="174"/>
        <end position="196"/>
    </location>
</feature>
<dbReference type="EMBL" id="CP018889">
    <property type="protein sequence ID" value="AUI69650.1"/>
    <property type="molecule type" value="Genomic_DNA"/>
</dbReference>
<dbReference type="RefSeq" id="WP_062152612.1">
    <property type="nucleotide sequence ID" value="NZ_CP012373.2"/>
</dbReference>
<reference evidence="3" key="1">
    <citation type="submission" date="2016-12" db="EMBL/GenBank/DDBJ databases">
        <title>Complete Genome Sequence of Beggiatoa leptomitiformis D-401.</title>
        <authorList>
            <person name="Fomenkov A."/>
            <person name="Vincze T."/>
            <person name="Grabovich M."/>
            <person name="Anton B.P."/>
            <person name="Dubinina G."/>
            <person name="Orlova M."/>
            <person name="Belousova E."/>
            <person name="Roberts R.J."/>
        </authorList>
    </citation>
    <scope>NUCLEOTIDE SEQUENCE [LARGE SCALE GENOMIC DNA]</scope>
    <source>
        <strain evidence="3">D-401</strain>
    </source>
</reference>
<feature type="transmembrane region" description="Helical" evidence="1">
    <location>
        <begin position="101"/>
        <end position="124"/>
    </location>
</feature>
<dbReference type="InterPro" id="IPR006747">
    <property type="entry name" value="DUF599"/>
</dbReference>
<organism evidence="2 3">
    <name type="scientific">Beggiatoa leptomitoformis</name>
    <dbReference type="NCBI Taxonomy" id="288004"/>
    <lineage>
        <taxon>Bacteria</taxon>
        <taxon>Pseudomonadati</taxon>
        <taxon>Pseudomonadota</taxon>
        <taxon>Gammaproteobacteria</taxon>
        <taxon>Thiotrichales</taxon>
        <taxon>Thiotrichaceae</taxon>
        <taxon>Beggiatoa</taxon>
    </lineage>
</organism>
<dbReference type="KEGG" id="blep:AL038_10515"/>
<dbReference type="PANTHER" id="PTHR31168">
    <property type="entry name" value="OS02G0292800 PROTEIN"/>
    <property type="match status" value="1"/>
</dbReference>
<dbReference type="Pfam" id="PF04654">
    <property type="entry name" value="DUF599"/>
    <property type="match status" value="1"/>
</dbReference>
<keyword evidence="1" id="KW-0812">Transmembrane</keyword>
<feature type="transmembrane region" description="Helical" evidence="1">
    <location>
        <begin position="66"/>
        <end position="89"/>
    </location>
</feature>
<evidence type="ECO:0000313" key="2">
    <source>
        <dbReference type="EMBL" id="AUI69650.1"/>
    </source>
</evidence>
<evidence type="ECO:0000313" key="3">
    <source>
        <dbReference type="Proteomes" id="UP000234271"/>
    </source>
</evidence>
<accession>A0A2N9YGL8</accession>
<keyword evidence="3" id="KW-1185">Reference proteome</keyword>
<protein>
    <submittedName>
        <fullName evidence="2">DUF599 family protein</fullName>
    </submittedName>
</protein>
<dbReference type="PANTHER" id="PTHR31168:SF1">
    <property type="entry name" value="DUF599 FAMILY PROTEIN"/>
    <property type="match status" value="1"/>
</dbReference>
<dbReference type="STRING" id="288004.AL038_10515"/>
<keyword evidence="1" id="KW-1133">Transmembrane helix</keyword>